<accession>A0A9N9AII5</accession>
<gene>
    <name evidence="1" type="ORF">DEBURN_LOCUS6102</name>
</gene>
<reference evidence="1" key="1">
    <citation type="submission" date="2021-06" db="EMBL/GenBank/DDBJ databases">
        <authorList>
            <person name="Kallberg Y."/>
            <person name="Tangrot J."/>
            <person name="Rosling A."/>
        </authorList>
    </citation>
    <scope>NUCLEOTIDE SEQUENCE</scope>
    <source>
        <strain evidence="1">AZ414A</strain>
    </source>
</reference>
<dbReference type="SUPFAM" id="SSF57783">
    <property type="entry name" value="Zinc beta-ribbon"/>
    <property type="match status" value="1"/>
</dbReference>
<protein>
    <submittedName>
        <fullName evidence="1">10350_t:CDS:1</fullName>
    </submittedName>
</protein>
<organism evidence="1 2">
    <name type="scientific">Diversispora eburnea</name>
    <dbReference type="NCBI Taxonomy" id="1213867"/>
    <lineage>
        <taxon>Eukaryota</taxon>
        <taxon>Fungi</taxon>
        <taxon>Fungi incertae sedis</taxon>
        <taxon>Mucoromycota</taxon>
        <taxon>Glomeromycotina</taxon>
        <taxon>Glomeromycetes</taxon>
        <taxon>Diversisporales</taxon>
        <taxon>Diversisporaceae</taxon>
        <taxon>Diversispora</taxon>
    </lineage>
</organism>
<dbReference type="Gene3D" id="2.20.25.10">
    <property type="match status" value="1"/>
</dbReference>
<comment type="caution">
    <text evidence="1">The sequence shown here is derived from an EMBL/GenBank/DDBJ whole genome shotgun (WGS) entry which is preliminary data.</text>
</comment>
<name>A0A9N9AII5_9GLOM</name>
<dbReference type="Proteomes" id="UP000789706">
    <property type="component" value="Unassembled WGS sequence"/>
</dbReference>
<evidence type="ECO:0000313" key="1">
    <source>
        <dbReference type="EMBL" id="CAG8530216.1"/>
    </source>
</evidence>
<dbReference type="AlphaFoldDB" id="A0A9N9AII5"/>
<sequence length="55" mass="6388">MSPIKFCATCRNMLRPIIDDASERLLMCCPSCFYSEDAQQENRQVFSKEFSCESK</sequence>
<proteinExistence type="predicted"/>
<evidence type="ECO:0000313" key="2">
    <source>
        <dbReference type="Proteomes" id="UP000789706"/>
    </source>
</evidence>
<dbReference type="OrthoDB" id="10453936at2759"/>
<keyword evidence="2" id="KW-1185">Reference proteome</keyword>
<dbReference type="EMBL" id="CAJVPK010000595">
    <property type="protein sequence ID" value="CAG8530216.1"/>
    <property type="molecule type" value="Genomic_DNA"/>
</dbReference>